<dbReference type="GO" id="GO:0055085">
    <property type="term" value="P:transmembrane transport"/>
    <property type="evidence" value="ECO:0007669"/>
    <property type="project" value="UniProtKB-ARBA"/>
</dbReference>
<dbReference type="GO" id="GO:0005524">
    <property type="term" value="F:ATP binding"/>
    <property type="evidence" value="ECO:0007669"/>
    <property type="project" value="UniProtKB-KW"/>
</dbReference>
<keyword evidence="2" id="KW-0813">Transport</keyword>
<comment type="caution">
    <text evidence="6">The sequence shown here is derived from an EMBL/GenBank/DDBJ whole genome shotgun (WGS) entry which is preliminary data.</text>
</comment>
<dbReference type="PROSITE" id="PS00211">
    <property type="entry name" value="ABC_TRANSPORTER_1"/>
    <property type="match status" value="1"/>
</dbReference>
<evidence type="ECO:0000256" key="1">
    <source>
        <dbReference type="ARBA" id="ARBA00005417"/>
    </source>
</evidence>
<dbReference type="Gene3D" id="3.40.50.300">
    <property type="entry name" value="P-loop containing nucleotide triphosphate hydrolases"/>
    <property type="match status" value="2"/>
</dbReference>
<dbReference type="Pfam" id="PF00005">
    <property type="entry name" value="ABC_tran"/>
    <property type="match status" value="2"/>
</dbReference>
<dbReference type="EMBL" id="WFKJ01000021">
    <property type="protein sequence ID" value="KAB7890898.1"/>
    <property type="molecule type" value="Genomic_DNA"/>
</dbReference>
<evidence type="ECO:0000313" key="6">
    <source>
        <dbReference type="EMBL" id="KAB7890509.1"/>
    </source>
</evidence>
<evidence type="ECO:0000313" key="7">
    <source>
        <dbReference type="EMBL" id="KAB7890898.1"/>
    </source>
</evidence>
<feature type="domain" description="ABC transporter" evidence="5">
    <location>
        <begin position="164"/>
        <end position="361"/>
    </location>
</feature>
<evidence type="ECO:0000259" key="5">
    <source>
        <dbReference type="PROSITE" id="PS50893"/>
    </source>
</evidence>
<keyword evidence="4 6" id="KW-0067">ATP-binding</keyword>
<dbReference type="InterPro" id="IPR003439">
    <property type="entry name" value="ABC_transporter-like_ATP-bd"/>
</dbReference>
<dbReference type="PROSITE" id="PS50893">
    <property type="entry name" value="ABC_TRANSPORTER_2"/>
    <property type="match status" value="1"/>
</dbReference>
<comment type="similarity">
    <text evidence="1">Belongs to the ABC transporter superfamily.</text>
</comment>
<evidence type="ECO:0000313" key="8">
    <source>
        <dbReference type="Proteomes" id="UP000461010"/>
    </source>
</evidence>
<evidence type="ECO:0000256" key="3">
    <source>
        <dbReference type="ARBA" id="ARBA00022741"/>
    </source>
</evidence>
<evidence type="ECO:0000256" key="4">
    <source>
        <dbReference type="ARBA" id="ARBA00022840"/>
    </source>
</evidence>
<dbReference type="SMART" id="SM00382">
    <property type="entry name" value="AAA"/>
    <property type="match status" value="1"/>
</dbReference>
<reference evidence="8 9" key="1">
    <citation type="submission" date="2019-10" db="EMBL/GenBank/DDBJ databases">
        <title>Poseidonibacter ostreae sp. nov., isolated from the gut of the Ostrea denselamellosa.</title>
        <authorList>
            <person name="Choi A."/>
        </authorList>
    </citation>
    <scope>NUCLEOTIDE SEQUENCE [LARGE SCALE GENOMIC DNA]</scope>
    <source>
        <strain evidence="6 9">SJOD-M-33</strain>
        <strain evidence="7 8">SJOD-M-5</strain>
    </source>
</reference>
<dbReference type="PANTHER" id="PTHR43776">
    <property type="entry name" value="TRANSPORT ATP-BINDING PROTEIN"/>
    <property type="match status" value="1"/>
</dbReference>
<organism evidence="6 9">
    <name type="scientific">Poseidonibacter ostreae</name>
    <dbReference type="NCBI Taxonomy" id="2654171"/>
    <lineage>
        <taxon>Bacteria</taxon>
        <taxon>Pseudomonadati</taxon>
        <taxon>Campylobacterota</taxon>
        <taxon>Epsilonproteobacteria</taxon>
        <taxon>Campylobacterales</taxon>
        <taxon>Arcobacteraceae</taxon>
        <taxon>Poseidonibacter</taxon>
    </lineage>
</organism>
<proteinExistence type="inferred from homology"/>
<evidence type="ECO:0000256" key="2">
    <source>
        <dbReference type="ARBA" id="ARBA00022448"/>
    </source>
</evidence>
<dbReference type="Proteomes" id="UP000472839">
    <property type="component" value="Unassembled WGS sequence"/>
</dbReference>
<dbReference type="Proteomes" id="UP000461010">
    <property type="component" value="Unassembled WGS sequence"/>
</dbReference>
<keyword evidence="8" id="KW-1185">Reference proteome</keyword>
<dbReference type="AlphaFoldDB" id="A0A6L4WVE3"/>
<dbReference type="EMBL" id="WFKK01000005">
    <property type="protein sequence ID" value="KAB7890509.1"/>
    <property type="molecule type" value="Genomic_DNA"/>
</dbReference>
<sequence length="361" mass="41043">MKIVEQVSEVHQFIHKNKENAKEKALKDLEDVSLKEFSNSYPFEISGGMCQRTTIAITHAFNSQVLLADEPTKGLDKELCKQVSKRLNKEVEENRLLFVITHDIDIAKNIKGNLGIIVDGELIEYGKSEELFLNPINEYTKRLFQSQSSLWDVKKPDSMNEELIEVKNLNKEYGKNSLFKNLNFKLRKGEITSVVGVSGSGKSTLGDILLGVKTPTSGEIIKSKSFDILKFQKIYQQPPSAFLPNQILEEGFKDLVKLHHLSMKKVYEYLKKVNLEKGLLKRKPHEVSGGELQRMAIIKVLLLKPAFIFADEATSRLDSISQQEVIYLLVDIVKKEKLSLLLVTHDLEIAQKISNNIVYLK</sequence>
<dbReference type="SUPFAM" id="SSF52540">
    <property type="entry name" value="P-loop containing nucleoside triphosphate hydrolases"/>
    <property type="match status" value="2"/>
</dbReference>
<dbReference type="InterPro" id="IPR050319">
    <property type="entry name" value="ABC_transp_ATP-bind"/>
</dbReference>
<dbReference type="RefSeq" id="WP_152190024.1">
    <property type="nucleotide sequence ID" value="NZ_WFKI01000005.1"/>
</dbReference>
<accession>A0A6L4WVE3</accession>
<dbReference type="InterPro" id="IPR017871">
    <property type="entry name" value="ABC_transporter-like_CS"/>
</dbReference>
<protein>
    <submittedName>
        <fullName evidence="6">ATP-binding cassette domain-containing protein</fullName>
    </submittedName>
</protein>
<gene>
    <name evidence="7" type="ORF">GBG18_07995</name>
    <name evidence="6" type="ORF">GBG19_03345</name>
</gene>
<dbReference type="InterPro" id="IPR003593">
    <property type="entry name" value="AAA+_ATPase"/>
</dbReference>
<dbReference type="PANTHER" id="PTHR43776:SF7">
    <property type="entry name" value="D,D-DIPEPTIDE TRANSPORT ATP-BINDING PROTEIN DDPF-RELATED"/>
    <property type="match status" value="1"/>
</dbReference>
<dbReference type="GO" id="GO:0016887">
    <property type="term" value="F:ATP hydrolysis activity"/>
    <property type="evidence" value="ECO:0007669"/>
    <property type="project" value="InterPro"/>
</dbReference>
<keyword evidence="3" id="KW-0547">Nucleotide-binding</keyword>
<dbReference type="InterPro" id="IPR027417">
    <property type="entry name" value="P-loop_NTPase"/>
</dbReference>
<name>A0A6L4WVE3_9BACT</name>
<evidence type="ECO:0000313" key="9">
    <source>
        <dbReference type="Proteomes" id="UP000472839"/>
    </source>
</evidence>